<dbReference type="RefSeq" id="WP_123227037.1">
    <property type="nucleotide sequence ID" value="NZ_RJSE01000006.1"/>
</dbReference>
<accession>A0A3N0CK45</accession>
<evidence type="ECO:0000256" key="1">
    <source>
        <dbReference type="SAM" id="MobiDB-lite"/>
    </source>
</evidence>
<evidence type="ECO:0000313" key="2">
    <source>
        <dbReference type="EMBL" id="RNL63651.1"/>
    </source>
</evidence>
<evidence type="ECO:0000313" key="3">
    <source>
        <dbReference type="Proteomes" id="UP000267128"/>
    </source>
</evidence>
<dbReference type="Proteomes" id="UP000267128">
    <property type="component" value="Unassembled WGS sequence"/>
</dbReference>
<dbReference type="EMBL" id="RJSE01000006">
    <property type="protein sequence ID" value="RNL63651.1"/>
    <property type="molecule type" value="Genomic_DNA"/>
</dbReference>
<keyword evidence="3" id="KW-1185">Reference proteome</keyword>
<comment type="caution">
    <text evidence="2">The sequence shown here is derived from an EMBL/GenBank/DDBJ whole genome shotgun (WGS) entry which is preliminary data.</text>
</comment>
<dbReference type="AlphaFoldDB" id="A0A3N0CK45"/>
<reference evidence="2 3" key="1">
    <citation type="submission" date="2018-11" db="EMBL/GenBank/DDBJ databases">
        <authorList>
            <person name="Li F."/>
        </authorList>
    </citation>
    <scope>NUCLEOTIDE SEQUENCE [LARGE SCALE GENOMIC DNA]</scope>
    <source>
        <strain evidence="2 3">Gsoil 097</strain>
    </source>
</reference>
<feature type="region of interest" description="Disordered" evidence="1">
    <location>
        <begin position="73"/>
        <end position="107"/>
    </location>
</feature>
<organism evidence="2 3">
    <name type="scientific">Nocardioides marmoriginsengisoli</name>
    <dbReference type="NCBI Taxonomy" id="661483"/>
    <lineage>
        <taxon>Bacteria</taxon>
        <taxon>Bacillati</taxon>
        <taxon>Actinomycetota</taxon>
        <taxon>Actinomycetes</taxon>
        <taxon>Propionibacteriales</taxon>
        <taxon>Nocardioidaceae</taxon>
        <taxon>Nocardioides</taxon>
    </lineage>
</organism>
<gene>
    <name evidence="2" type="ORF">EFK50_07870</name>
</gene>
<dbReference type="OrthoDB" id="5196117at2"/>
<protein>
    <submittedName>
        <fullName evidence="2">Uncharacterized protein</fullName>
    </submittedName>
</protein>
<name>A0A3N0CK45_9ACTN</name>
<proteinExistence type="predicted"/>
<sequence length="107" mass="11719">MIRTVVTREPEWDDTERAKMAGLVLYESQICSCGLHESIARTDPDMEIILPVCPVCADFKKQMRVLDAEDEKKVHALGEKPPAGAPRPSDGRSVILSYKGPAASPTP</sequence>